<gene>
    <name evidence="2" type="ORF">SAMN05444487_11328</name>
</gene>
<dbReference type="OrthoDB" id="9984914at2"/>
<evidence type="ECO:0000313" key="3">
    <source>
        <dbReference type="Proteomes" id="UP000198534"/>
    </source>
</evidence>
<protein>
    <submittedName>
        <fullName evidence="2">Uncharacterized protein</fullName>
    </submittedName>
</protein>
<dbReference type="EMBL" id="FNNQ01000013">
    <property type="protein sequence ID" value="SDX27073.1"/>
    <property type="molecule type" value="Genomic_DNA"/>
</dbReference>
<accession>A0A1H3ABR0</accession>
<keyword evidence="3" id="KW-1185">Reference proteome</keyword>
<keyword evidence="1" id="KW-0472">Membrane</keyword>
<feature type="transmembrane region" description="Helical" evidence="1">
    <location>
        <begin position="9"/>
        <end position="30"/>
    </location>
</feature>
<sequence length="151" mass="18001">MKRTILRKLLVTICTFIITPLLISLITFIAGDASFSFVERVVSAFLIFSIYVAPVLFLYVLPVSVLSEYVSRRYRYRCLVSFFIHMGFSIVFFSLFLLIPIFDHRSEAVYNTLDRFVLFLSYTINIIFFLYWLVDELFLRLWGDRRQQFKK</sequence>
<name>A0A1H3ABR0_9BACL</name>
<dbReference type="AlphaFoldDB" id="A0A1H3ABR0"/>
<keyword evidence="1" id="KW-1133">Transmembrane helix</keyword>
<evidence type="ECO:0000313" key="2">
    <source>
        <dbReference type="EMBL" id="SDX27073.1"/>
    </source>
</evidence>
<feature type="transmembrane region" description="Helical" evidence="1">
    <location>
        <begin position="78"/>
        <end position="102"/>
    </location>
</feature>
<evidence type="ECO:0000256" key="1">
    <source>
        <dbReference type="SAM" id="Phobius"/>
    </source>
</evidence>
<keyword evidence="1" id="KW-0812">Transmembrane</keyword>
<organism evidence="2 3">
    <name type="scientific">Marininema mesophilum</name>
    <dbReference type="NCBI Taxonomy" id="1048340"/>
    <lineage>
        <taxon>Bacteria</taxon>
        <taxon>Bacillati</taxon>
        <taxon>Bacillota</taxon>
        <taxon>Bacilli</taxon>
        <taxon>Bacillales</taxon>
        <taxon>Thermoactinomycetaceae</taxon>
        <taxon>Marininema</taxon>
    </lineage>
</organism>
<dbReference type="RefSeq" id="WP_091741483.1">
    <property type="nucleotide sequence ID" value="NZ_FNNQ01000013.1"/>
</dbReference>
<feature type="transmembrane region" description="Helical" evidence="1">
    <location>
        <begin position="42"/>
        <end position="66"/>
    </location>
</feature>
<feature type="transmembrane region" description="Helical" evidence="1">
    <location>
        <begin position="122"/>
        <end position="142"/>
    </location>
</feature>
<proteinExistence type="predicted"/>
<reference evidence="2 3" key="1">
    <citation type="submission" date="2016-10" db="EMBL/GenBank/DDBJ databases">
        <authorList>
            <person name="de Groot N.N."/>
        </authorList>
    </citation>
    <scope>NUCLEOTIDE SEQUENCE [LARGE SCALE GENOMIC DNA]</scope>
    <source>
        <strain evidence="2 3">DSM 45610</strain>
    </source>
</reference>
<dbReference type="Proteomes" id="UP000198534">
    <property type="component" value="Unassembled WGS sequence"/>
</dbReference>